<dbReference type="InterPro" id="IPR006094">
    <property type="entry name" value="Oxid_FAD_bind_N"/>
</dbReference>
<evidence type="ECO:0000256" key="3">
    <source>
        <dbReference type="ARBA" id="ARBA00022827"/>
    </source>
</evidence>
<dbReference type="InterPro" id="IPR051264">
    <property type="entry name" value="FAD-oxidored/transferase_4"/>
</dbReference>
<evidence type="ECO:0000256" key="2">
    <source>
        <dbReference type="ARBA" id="ARBA00022630"/>
    </source>
</evidence>
<dbReference type="InterPro" id="IPR016171">
    <property type="entry name" value="Vanillyl_alc_oxidase_C-sub2"/>
</dbReference>
<dbReference type="Pfam" id="PF02913">
    <property type="entry name" value="FAD-oxidase_C"/>
    <property type="match status" value="1"/>
</dbReference>
<dbReference type="GO" id="GO:0071949">
    <property type="term" value="F:FAD binding"/>
    <property type="evidence" value="ECO:0007669"/>
    <property type="project" value="InterPro"/>
</dbReference>
<dbReference type="InterPro" id="IPR036318">
    <property type="entry name" value="FAD-bd_PCMH-like_sf"/>
</dbReference>
<dbReference type="InterPro" id="IPR004113">
    <property type="entry name" value="FAD-bd_oxidored_4_C"/>
</dbReference>
<dbReference type="Gene3D" id="1.10.45.10">
    <property type="entry name" value="Vanillyl-alcohol Oxidase, Chain A, domain 4"/>
    <property type="match status" value="1"/>
</dbReference>
<evidence type="ECO:0000313" key="5">
    <source>
        <dbReference type="EMBL" id="AGI68638.1"/>
    </source>
</evidence>
<dbReference type="PANTHER" id="PTHR43716:SF2">
    <property type="entry name" value="BLL6224 PROTEIN"/>
    <property type="match status" value="1"/>
</dbReference>
<protein>
    <submittedName>
        <fullName evidence="5">Putative D-lactate dehydrogenase</fullName>
        <ecNumber evidence="5">1.1.2.4</ecNumber>
    </submittedName>
</protein>
<dbReference type="STRING" id="391626.OAN307_c31020"/>
<dbReference type="EMBL" id="CP003740">
    <property type="protein sequence ID" value="AGI68638.1"/>
    <property type="molecule type" value="Genomic_DNA"/>
</dbReference>
<dbReference type="Gene3D" id="3.30.70.2740">
    <property type="match status" value="1"/>
</dbReference>
<dbReference type="InterPro" id="IPR016166">
    <property type="entry name" value="FAD-bd_PCMH"/>
</dbReference>
<evidence type="ECO:0000256" key="1">
    <source>
        <dbReference type="ARBA" id="ARBA00008000"/>
    </source>
</evidence>
<dbReference type="Pfam" id="PF01565">
    <property type="entry name" value="FAD_binding_4"/>
    <property type="match status" value="1"/>
</dbReference>
<dbReference type="GO" id="GO:0004458">
    <property type="term" value="F:D-lactate dehydrogenase (cytochrome) activity"/>
    <property type="evidence" value="ECO:0007669"/>
    <property type="project" value="UniProtKB-EC"/>
</dbReference>
<proteinExistence type="inferred from homology"/>
<dbReference type="AlphaFoldDB" id="M9R9Z8"/>
<dbReference type="PANTHER" id="PTHR43716">
    <property type="entry name" value="D-2-HYDROXYGLUTARATE DEHYDROGENASE, MITOCHONDRIAL"/>
    <property type="match status" value="1"/>
</dbReference>
<keyword evidence="3" id="KW-0274">FAD</keyword>
<feature type="domain" description="FAD-binding PCMH-type" evidence="4">
    <location>
        <begin position="41"/>
        <end position="222"/>
    </location>
</feature>
<dbReference type="SUPFAM" id="SSF56176">
    <property type="entry name" value="FAD-binding/transporter-associated domain-like"/>
    <property type="match status" value="1"/>
</dbReference>
<organism evidence="5 6">
    <name type="scientific">Octadecabacter antarcticus 307</name>
    <dbReference type="NCBI Taxonomy" id="391626"/>
    <lineage>
        <taxon>Bacteria</taxon>
        <taxon>Pseudomonadati</taxon>
        <taxon>Pseudomonadota</taxon>
        <taxon>Alphaproteobacteria</taxon>
        <taxon>Rhodobacterales</taxon>
        <taxon>Roseobacteraceae</taxon>
        <taxon>Octadecabacter</taxon>
    </lineage>
</organism>
<dbReference type="Proteomes" id="UP000005307">
    <property type="component" value="Chromosome"/>
</dbReference>
<evidence type="ECO:0000313" key="6">
    <source>
        <dbReference type="Proteomes" id="UP000005307"/>
    </source>
</evidence>
<dbReference type="Gene3D" id="3.30.43.10">
    <property type="entry name" value="Uridine Diphospho-n-acetylenolpyruvylglucosamine Reductase, domain 2"/>
    <property type="match status" value="1"/>
</dbReference>
<dbReference type="InterPro" id="IPR016164">
    <property type="entry name" value="FAD-linked_Oxase-like_C"/>
</dbReference>
<dbReference type="SUPFAM" id="SSF55103">
    <property type="entry name" value="FAD-linked oxidases, C-terminal domain"/>
    <property type="match status" value="1"/>
</dbReference>
<dbReference type="eggNOG" id="COG0277">
    <property type="taxonomic scope" value="Bacteria"/>
</dbReference>
<accession>M9R9Z8</accession>
<dbReference type="RefSeq" id="WP_015500619.1">
    <property type="nucleotide sequence ID" value="NC_020911.1"/>
</dbReference>
<dbReference type="InterPro" id="IPR016167">
    <property type="entry name" value="FAD-bd_PCMH_sub1"/>
</dbReference>
<comment type="similarity">
    <text evidence="1">Belongs to the FAD-binding oxidoreductase/transferase type 4 family.</text>
</comment>
<dbReference type="PROSITE" id="PS51387">
    <property type="entry name" value="FAD_PCMH"/>
    <property type="match status" value="1"/>
</dbReference>
<reference evidence="5 6" key="1">
    <citation type="journal article" date="2013" name="PLoS ONE">
        <title>Poles Apart: Arctic and Antarctic Octadecabacter strains Share High Genome Plasticity and a New Type of Xanthorhodopsin.</title>
        <authorList>
            <person name="Vollmers J."/>
            <person name="Voget S."/>
            <person name="Dietrich S."/>
            <person name="Gollnow K."/>
            <person name="Smits M."/>
            <person name="Meyer K."/>
            <person name="Brinkhoff T."/>
            <person name="Simon M."/>
            <person name="Daniel R."/>
        </authorList>
    </citation>
    <scope>NUCLEOTIDE SEQUENCE [LARGE SCALE GENOMIC DNA]</scope>
    <source>
        <strain evidence="5 6">307</strain>
    </source>
</reference>
<evidence type="ECO:0000259" key="4">
    <source>
        <dbReference type="PROSITE" id="PS51387"/>
    </source>
</evidence>
<sequence>MTPAQTSSDVVAALRNGFATDLYITEPDLLRSYANDETGTYFGLPLAIARPRSATELSHVLVRCHELDVNVVPQGGLTGLVGGAISSFEAPELVILLDRMNAIRSIDKVGFSMVLEAGCVLETAKLAADEQDCQLPITFGSQGTCSIGGNVSTNAGGYNVLRYGMTRDLVLGLEVVLPDGRIWNGLKTLRKDNRGYDLKQIFIGAEGTLGIITAVALKLFPKPTQVETALIGCASVEDAMAFYAKARRNCTDLLSAFEIILRPGMELAFATKSDLKDPLENPCPVYILMELAAGNGISLRGVLESCLEDAGDLILDGVIAMSKAQAMGLWAYRETMVAGQSAGGAYYRTDVSVPIKSIPAFLDDALSSLANLLPNGRPITYGHVGDGNIHLNVIPPTDWSMEQRKALFVQAEYLIFAAVDRFGGSISAEHGIGRSKKSAFLQRIDPITLDLFKQIKRIFDPDERLSKGRIFDL</sequence>
<gene>
    <name evidence="5" type="ORF">OAN307_c31020</name>
</gene>
<dbReference type="Gene3D" id="3.30.70.2190">
    <property type="match status" value="1"/>
</dbReference>
<dbReference type="GO" id="GO:0022904">
    <property type="term" value="P:respiratory electron transport chain"/>
    <property type="evidence" value="ECO:0007669"/>
    <property type="project" value="TreeGrafter"/>
</dbReference>
<dbReference type="OrthoDB" id="9811557at2"/>
<dbReference type="HOGENOM" id="CLU_017779_4_1_5"/>
<dbReference type="InterPro" id="IPR016169">
    <property type="entry name" value="FAD-bd_PCMH_sub2"/>
</dbReference>
<dbReference type="KEGG" id="oat:OAN307_c31020"/>
<keyword evidence="5" id="KW-0560">Oxidoreductase</keyword>
<name>M9R9Z8_9RHOB</name>
<dbReference type="Gene3D" id="3.30.465.10">
    <property type="match status" value="1"/>
</dbReference>
<keyword evidence="6" id="KW-1185">Reference proteome</keyword>
<keyword evidence="2" id="KW-0285">Flavoprotein</keyword>
<dbReference type="EC" id="1.1.2.4" evidence="5"/>